<dbReference type="PANTHER" id="PTHR43900:SF3">
    <property type="entry name" value="GLUTATHIONE S-TRANSFERASE RHO"/>
    <property type="match status" value="1"/>
</dbReference>
<dbReference type="SFLD" id="SFLDG00358">
    <property type="entry name" value="Main_(cytGST)"/>
    <property type="match status" value="1"/>
</dbReference>
<protein>
    <recommendedName>
        <fullName evidence="2">glutathione transferase</fullName>
        <ecNumber evidence="2">2.5.1.18</ecNumber>
    </recommendedName>
</protein>
<dbReference type="InterPro" id="IPR036249">
    <property type="entry name" value="Thioredoxin-like_sf"/>
</dbReference>
<comment type="similarity">
    <text evidence="1">Belongs to the GST superfamily. Phi family.</text>
</comment>
<dbReference type="FunFam" id="1.20.1050.10:FF:000004">
    <property type="entry name" value="Glutathione S-transferase F2"/>
    <property type="match status" value="1"/>
</dbReference>
<name>A0A8T2T988_CERRI</name>
<dbReference type="EC" id="2.5.1.18" evidence="2"/>
<dbReference type="PROSITE" id="PS50404">
    <property type="entry name" value="GST_NTER"/>
    <property type="match status" value="1"/>
</dbReference>
<dbReference type="CDD" id="cd03187">
    <property type="entry name" value="GST_C_Phi"/>
    <property type="match status" value="1"/>
</dbReference>
<dbReference type="AlphaFoldDB" id="A0A8T2T988"/>
<comment type="catalytic activity">
    <reaction evidence="4">
        <text>RX + glutathione = an S-substituted glutathione + a halide anion + H(+)</text>
        <dbReference type="Rhea" id="RHEA:16437"/>
        <dbReference type="ChEBI" id="CHEBI:15378"/>
        <dbReference type="ChEBI" id="CHEBI:16042"/>
        <dbReference type="ChEBI" id="CHEBI:17792"/>
        <dbReference type="ChEBI" id="CHEBI:57925"/>
        <dbReference type="ChEBI" id="CHEBI:90779"/>
        <dbReference type="EC" id="2.5.1.18"/>
    </reaction>
</comment>
<dbReference type="PANTHER" id="PTHR43900">
    <property type="entry name" value="GLUTATHIONE S-TRANSFERASE RHO"/>
    <property type="match status" value="1"/>
</dbReference>
<keyword evidence="8" id="KW-1185">Reference proteome</keyword>
<dbReference type="InterPro" id="IPR034347">
    <property type="entry name" value="GST_Phi_C"/>
</dbReference>
<dbReference type="SUPFAM" id="SSF52833">
    <property type="entry name" value="Thioredoxin-like"/>
    <property type="match status" value="1"/>
</dbReference>
<dbReference type="GO" id="GO:0009636">
    <property type="term" value="P:response to toxic substance"/>
    <property type="evidence" value="ECO:0007669"/>
    <property type="project" value="UniProtKB-ARBA"/>
</dbReference>
<keyword evidence="3" id="KW-0808">Transferase</keyword>
<evidence type="ECO:0000256" key="4">
    <source>
        <dbReference type="ARBA" id="ARBA00047960"/>
    </source>
</evidence>
<evidence type="ECO:0000256" key="2">
    <source>
        <dbReference type="ARBA" id="ARBA00012452"/>
    </source>
</evidence>
<accession>A0A8T2T988</accession>
<comment type="caution">
    <text evidence="7">The sequence shown here is derived from an EMBL/GenBank/DDBJ whole genome shotgun (WGS) entry which is preliminary data.</text>
</comment>
<proteinExistence type="inferred from homology"/>
<dbReference type="PROSITE" id="PS50405">
    <property type="entry name" value="GST_CTER"/>
    <property type="match status" value="1"/>
</dbReference>
<evidence type="ECO:0000259" key="5">
    <source>
        <dbReference type="PROSITE" id="PS50404"/>
    </source>
</evidence>
<dbReference type="CDD" id="cd03053">
    <property type="entry name" value="GST_N_Phi"/>
    <property type="match status" value="1"/>
</dbReference>
<evidence type="ECO:0000313" key="7">
    <source>
        <dbReference type="EMBL" id="KAH7405348.1"/>
    </source>
</evidence>
<evidence type="ECO:0000256" key="1">
    <source>
        <dbReference type="ARBA" id="ARBA00010128"/>
    </source>
</evidence>
<feature type="domain" description="GST C-terminal" evidence="6">
    <location>
        <begin position="90"/>
        <end position="215"/>
    </location>
</feature>
<reference evidence="7" key="1">
    <citation type="submission" date="2021-08" db="EMBL/GenBank/DDBJ databases">
        <title>WGS assembly of Ceratopteris richardii.</title>
        <authorList>
            <person name="Marchant D.B."/>
            <person name="Chen G."/>
            <person name="Jenkins J."/>
            <person name="Shu S."/>
            <person name="Leebens-Mack J."/>
            <person name="Grimwood J."/>
            <person name="Schmutz J."/>
            <person name="Soltis P."/>
            <person name="Soltis D."/>
            <person name="Chen Z.-H."/>
        </authorList>
    </citation>
    <scope>NUCLEOTIDE SEQUENCE</scope>
    <source>
        <strain evidence="7">Whitten #5841</strain>
        <tissue evidence="7">Leaf</tissue>
    </source>
</reference>
<dbReference type="InterPro" id="IPR010987">
    <property type="entry name" value="Glutathione-S-Trfase_C-like"/>
</dbReference>
<evidence type="ECO:0000313" key="8">
    <source>
        <dbReference type="Proteomes" id="UP000825935"/>
    </source>
</evidence>
<dbReference type="InterPro" id="IPR004046">
    <property type="entry name" value="GST_C"/>
</dbReference>
<dbReference type="FunFam" id="3.40.30.10:FF:000016">
    <property type="entry name" value="Glutathione S-transferase F2"/>
    <property type="match status" value="1"/>
</dbReference>
<dbReference type="GO" id="GO:0043295">
    <property type="term" value="F:glutathione binding"/>
    <property type="evidence" value="ECO:0007669"/>
    <property type="project" value="TreeGrafter"/>
</dbReference>
<dbReference type="GO" id="GO:0004364">
    <property type="term" value="F:glutathione transferase activity"/>
    <property type="evidence" value="ECO:0007669"/>
    <property type="project" value="UniProtKB-EC"/>
</dbReference>
<dbReference type="Pfam" id="PF00043">
    <property type="entry name" value="GST_C"/>
    <property type="match status" value="1"/>
</dbReference>
<dbReference type="InterPro" id="IPR040079">
    <property type="entry name" value="Glutathione_S-Trfase"/>
</dbReference>
<dbReference type="GO" id="GO:0005737">
    <property type="term" value="C:cytoplasm"/>
    <property type="evidence" value="ECO:0007669"/>
    <property type="project" value="TreeGrafter"/>
</dbReference>
<dbReference type="InterPro" id="IPR036282">
    <property type="entry name" value="Glutathione-S-Trfase_C_sf"/>
</dbReference>
<dbReference type="SFLD" id="SFLDG01154">
    <property type="entry name" value="Main.5:_Phi-like"/>
    <property type="match status" value="1"/>
</dbReference>
<feature type="domain" description="GST N-terminal" evidence="5">
    <location>
        <begin position="1"/>
        <end position="83"/>
    </location>
</feature>
<dbReference type="OrthoDB" id="422574at2759"/>
<sequence length="215" mass="24582">MAVTLYGLPTSSSTGRVLTTLLEKEVSDFKFQHVDLSNGAHKKPSFLSMQPFGLIPVLQDGDLTLFESRAISRYIALKYENQGTPLYGRNMKEKAYVEQWLEVESQNFHPSASALVYQLSSRPKKGLKPEEEVVKQNVEKLERVLDVYEAQLSRNPYLAGDFFSLADLSHLPRTKSLIHSANIPHLFTARENVHKWWERISTRPSWEKVMEMASV</sequence>
<dbReference type="InterPro" id="IPR004045">
    <property type="entry name" value="Glutathione_S-Trfase_N"/>
</dbReference>
<dbReference type="Proteomes" id="UP000825935">
    <property type="component" value="Chromosome 15"/>
</dbReference>
<evidence type="ECO:0000259" key="6">
    <source>
        <dbReference type="PROSITE" id="PS50405"/>
    </source>
</evidence>
<dbReference type="SUPFAM" id="SSF47616">
    <property type="entry name" value="GST C-terminal domain-like"/>
    <property type="match status" value="1"/>
</dbReference>
<dbReference type="EMBL" id="CM035420">
    <property type="protein sequence ID" value="KAH7405348.1"/>
    <property type="molecule type" value="Genomic_DNA"/>
</dbReference>
<dbReference type="Gene3D" id="3.40.30.10">
    <property type="entry name" value="Glutaredoxin"/>
    <property type="match status" value="1"/>
</dbReference>
<dbReference type="Pfam" id="PF02798">
    <property type="entry name" value="GST_N"/>
    <property type="match status" value="1"/>
</dbReference>
<dbReference type="OMA" id="RPRFFTQ"/>
<gene>
    <name evidence="7" type="ORF">KP509_15G066900</name>
</gene>
<dbReference type="GO" id="GO:0006749">
    <property type="term" value="P:glutathione metabolic process"/>
    <property type="evidence" value="ECO:0007669"/>
    <property type="project" value="TreeGrafter"/>
</dbReference>
<dbReference type="Gene3D" id="1.20.1050.10">
    <property type="match status" value="1"/>
</dbReference>
<organism evidence="7 8">
    <name type="scientific">Ceratopteris richardii</name>
    <name type="common">Triangle waterfern</name>
    <dbReference type="NCBI Taxonomy" id="49495"/>
    <lineage>
        <taxon>Eukaryota</taxon>
        <taxon>Viridiplantae</taxon>
        <taxon>Streptophyta</taxon>
        <taxon>Embryophyta</taxon>
        <taxon>Tracheophyta</taxon>
        <taxon>Polypodiopsida</taxon>
        <taxon>Polypodiidae</taxon>
        <taxon>Polypodiales</taxon>
        <taxon>Pteridineae</taxon>
        <taxon>Pteridaceae</taxon>
        <taxon>Parkerioideae</taxon>
        <taxon>Ceratopteris</taxon>
    </lineage>
</organism>
<evidence type="ECO:0000256" key="3">
    <source>
        <dbReference type="ARBA" id="ARBA00022679"/>
    </source>
</evidence>
<dbReference type="SFLD" id="SFLDS00019">
    <property type="entry name" value="Glutathione_Transferase_(cytos"/>
    <property type="match status" value="1"/>
</dbReference>